<dbReference type="EMBL" id="JAJSOF020000027">
    <property type="protein sequence ID" value="KAJ4434127.1"/>
    <property type="molecule type" value="Genomic_DNA"/>
</dbReference>
<evidence type="ECO:0000256" key="1">
    <source>
        <dbReference type="SAM" id="MobiDB-lite"/>
    </source>
</evidence>
<accession>A0ABQ8SJ48</accession>
<feature type="region of interest" description="Disordered" evidence="1">
    <location>
        <begin position="1"/>
        <end position="43"/>
    </location>
</feature>
<name>A0ABQ8SJ48_PERAM</name>
<evidence type="ECO:0000313" key="3">
    <source>
        <dbReference type="Proteomes" id="UP001148838"/>
    </source>
</evidence>
<comment type="caution">
    <text evidence="2">The sequence shown here is derived from an EMBL/GenBank/DDBJ whole genome shotgun (WGS) entry which is preliminary data.</text>
</comment>
<proteinExistence type="predicted"/>
<protein>
    <submittedName>
        <fullName evidence="2">Uncharacterized protein</fullName>
    </submittedName>
</protein>
<dbReference type="Proteomes" id="UP001148838">
    <property type="component" value="Unassembled WGS sequence"/>
</dbReference>
<keyword evidence="3" id="KW-1185">Reference proteome</keyword>
<evidence type="ECO:0000313" key="2">
    <source>
        <dbReference type="EMBL" id="KAJ4434127.1"/>
    </source>
</evidence>
<gene>
    <name evidence="2" type="ORF">ANN_16447</name>
</gene>
<sequence>MAGLCEGGNEPSGSLKPFGPALRKEPRRPRPPPPPPPPTCHILPEHRKKEISTLQVSAGKCLMRQTGLVKWQLNIVLTVLPSPEI</sequence>
<organism evidence="2 3">
    <name type="scientific">Periplaneta americana</name>
    <name type="common">American cockroach</name>
    <name type="synonym">Blatta americana</name>
    <dbReference type="NCBI Taxonomy" id="6978"/>
    <lineage>
        <taxon>Eukaryota</taxon>
        <taxon>Metazoa</taxon>
        <taxon>Ecdysozoa</taxon>
        <taxon>Arthropoda</taxon>
        <taxon>Hexapoda</taxon>
        <taxon>Insecta</taxon>
        <taxon>Pterygota</taxon>
        <taxon>Neoptera</taxon>
        <taxon>Polyneoptera</taxon>
        <taxon>Dictyoptera</taxon>
        <taxon>Blattodea</taxon>
        <taxon>Blattoidea</taxon>
        <taxon>Blattidae</taxon>
        <taxon>Blattinae</taxon>
        <taxon>Periplaneta</taxon>
    </lineage>
</organism>
<reference evidence="2 3" key="1">
    <citation type="journal article" date="2022" name="Allergy">
        <title>Genome assembly and annotation of Periplaneta americana reveal a comprehensive cockroach allergen profile.</title>
        <authorList>
            <person name="Wang L."/>
            <person name="Xiong Q."/>
            <person name="Saelim N."/>
            <person name="Wang L."/>
            <person name="Nong W."/>
            <person name="Wan A.T."/>
            <person name="Shi M."/>
            <person name="Liu X."/>
            <person name="Cao Q."/>
            <person name="Hui J.H.L."/>
            <person name="Sookrung N."/>
            <person name="Leung T.F."/>
            <person name="Tungtrongchitr A."/>
            <person name="Tsui S.K.W."/>
        </authorList>
    </citation>
    <scope>NUCLEOTIDE SEQUENCE [LARGE SCALE GENOMIC DNA]</scope>
    <source>
        <strain evidence="2">PWHHKU_190912</strain>
    </source>
</reference>